<dbReference type="Pfam" id="PF18029">
    <property type="entry name" value="Glyoxalase_6"/>
    <property type="match status" value="1"/>
</dbReference>
<dbReference type="PANTHER" id="PTHR33993">
    <property type="entry name" value="GLYOXALASE-RELATED"/>
    <property type="match status" value="1"/>
</dbReference>
<dbReference type="Proteomes" id="UP000292939">
    <property type="component" value="Chromosome"/>
</dbReference>
<protein>
    <submittedName>
        <fullName evidence="2">VOC family protein</fullName>
    </submittedName>
</protein>
<dbReference type="InterPro" id="IPR029068">
    <property type="entry name" value="Glyas_Bleomycin-R_OHBP_Dase"/>
</dbReference>
<name>A0A4V1A2E9_9BURK</name>
<dbReference type="AlphaFoldDB" id="A0A4V1A2E9"/>
<dbReference type="Gene3D" id="3.10.180.10">
    <property type="entry name" value="2,3-Dihydroxybiphenyl 1,2-Dioxygenase, domain 1"/>
    <property type="match status" value="1"/>
</dbReference>
<organism evidence="2 3">
    <name type="scientific">Hylemonella gracilis</name>
    <dbReference type="NCBI Taxonomy" id="80880"/>
    <lineage>
        <taxon>Bacteria</taxon>
        <taxon>Pseudomonadati</taxon>
        <taxon>Pseudomonadota</taxon>
        <taxon>Betaproteobacteria</taxon>
        <taxon>Burkholderiales</taxon>
        <taxon>Comamonadaceae</taxon>
        <taxon>Hylemonella</taxon>
    </lineage>
</organism>
<dbReference type="KEGG" id="hgr:DW355_14720"/>
<sequence>MKRVTGVGGIFFAARDPKALRAWYKKHLDIDVQDWGGAAFTWTDPDGNPSKGTTTWAISAEDEHPFAPSRSTFMVNYRVEDLAALLQLLREEGCNVIGKTDDSEYGKFGWVMDPEGNKVELWQPPAGQ</sequence>
<dbReference type="EMBL" id="CP031395">
    <property type="protein sequence ID" value="QBK05809.1"/>
    <property type="molecule type" value="Genomic_DNA"/>
</dbReference>
<gene>
    <name evidence="2" type="ORF">DW355_14720</name>
</gene>
<feature type="domain" description="VOC" evidence="1">
    <location>
        <begin position="6"/>
        <end position="124"/>
    </location>
</feature>
<evidence type="ECO:0000259" key="1">
    <source>
        <dbReference type="PROSITE" id="PS51819"/>
    </source>
</evidence>
<accession>A0A4V1A2E9</accession>
<dbReference type="OrthoDB" id="9799428at2"/>
<dbReference type="RefSeq" id="WP_131281159.1">
    <property type="nucleotide sequence ID" value="NZ_CP031395.1"/>
</dbReference>
<dbReference type="InterPro" id="IPR041581">
    <property type="entry name" value="Glyoxalase_6"/>
</dbReference>
<dbReference type="InterPro" id="IPR037523">
    <property type="entry name" value="VOC_core"/>
</dbReference>
<dbReference type="PANTHER" id="PTHR33993:SF5">
    <property type="entry name" value="GLYOXALASE"/>
    <property type="match status" value="1"/>
</dbReference>
<evidence type="ECO:0000313" key="3">
    <source>
        <dbReference type="Proteomes" id="UP000292939"/>
    </source>
</evidence>
<proteinExistence type="predicted"/>
<evidence type="ECO:0000313" key="2">
    <source>
        <dbReference type="EMBL" id="QBK05809.1"/>
    </source>
</evidence>
<dbReference type="SUPFAM" id="SSF54593">
    <property type="entry name" value="Glyoxalase/Bleomycin resistance protein/Dihydroxybiphenyl dioxygenase"/>
    <property type="match status" value="1"/>
</dbReference>
<dbReference type="PROSITE" id="PS51819">
    <property type="entry name" value="VOC"/>
    <property type="match status" value="1"/>
</dbReference>
<dbReference type="InterPro" id="IPR052164">
    <property type="entry name" value="Anthracycline_SecMetBiosynth"/>
</dbReference>
<reference evidence="2 3" key="1">
    <citation type="submission" date="2018-07" db="EMBL/GenBank/DDBJ databases">
        <title>Exploring interactions and the metabolic potential of the ultra-small soil bacteria Hylemonella gracilis.</title>
        <authorList>
            <person name="Tyc O."/>
            <person name="Kulkarni P."/>
            <person name="Gawehns F."/>
            <person name="Hundscheid M."/>
            <person name="Zweers H."/>
            <person name="Garbeva P."/>
        </authorList>
    </citation>
    <scope>NUCLEOTIDE SEQUENCE [LARGE SCALE GENOMIC DNA]</scope>
    <source>
        <strain evidence="2 3">NS1</strain>
    </source>
</reference>